<keyword evidence="3" id="KW-1185">Reference proteome</keyword>
<dbReference type="EMBL" id="BQNB010010592">
    <property type="protein sequence ID" value="GJS79363.1"/>
    <property type="molecule type" value="Genomic_DNA"/>
</dbReference>
<keyword evidence="2" id="KW-0548">Nucleotidyltransferase</keyword>
<gene>
    <name evidence="2" type="ORF">Tco_0729244</name>
</gene>
<dbReference type="InterPro" id="IPR036397">
    <property type="entry name" value="RNaseH_sf"/>
</dbReference>
<name>A0ABQ4YNE7_9ASTR</name>
<evidence type="ECO:0000313" key="3">
    <source>
        <dbReference type="Proteomes" id="UP001151760"/>
    </source>
</evidence>
<keyword evidence="2" id="KW-0695">RNA-directed DNA polymerase</keyword>
<organism evidence="2 3">
    <name type="scientific">Tanacetum coccineum</name>
    <dbReference type="NCBI Taxonomy" id="301880"/>
    <lineage>
        <taxon>Eukaryota</taxon>
        <taxon>Viridiplantae</taxon>
        <taxon>Streptophyta</taxon>
        <taxon>Embryophyta</taxon>
        <taxon>Tracheophyta</taxon>
        <taxon>Spermatophyta</taxon>
        <taxon>Magnoliopsida</taxon>
        <taxon>eudicotyledons</taxon>
        <taxon>Gunneridae</taxon>
        <taxon>Pentapetalae</taxon>
        <taxon>asterids</taxon>
        <taxon>campanulids</taxon>
        <taxon>Asterales</taxon>
        <taxon>Asteraceae</taxon>
        <taxon>Asteroideae</taxon>
        <taxon>Anthemideae</taxon>
        <taxon>Anthemidinae</taxon>
        <taxon>Tanacetum</taxon>
    </lineage>
</organism>
<accession>A0ABQ4YNE7</accession>
<dbReference type="SUPFAM" id="SSF53098">
    <property type="entry name" value="Ribonuclease H-like"/>
    <property type="match status" value="1"/>
</dbReference>
<dbReference type="Proteomes" id="UP001151760">
    <property type="component" value="Unassembled WGS sequence"/>
</dbReference>
<dbReference type="InterPro" id="IPR002156">
    <property type="entry name" value="RNaseH_domain"/>
</dbReference>
<dbReference type="GO" id="GO:0003964">
    <property type="term" value="F:RNA-directed DNA polymerase activity"/>
    <property type="evidence" value="ECO:0007669"/>
    <property type="project" value="UniProtKB-KW"/>
</dbReference>
<dbReference type="InterPro" id="IPR043128">
    <property type="entry name" value="Rev_trsase/Diguanyl_cyclase"/>
</dbReference>
<dbReference type="PANTHER" id="PTHR48475:SF2">
    <property type="entry name" value="RIBONUCLEASE H"/>
    <property type="match status" value="1"/>
</dbReference>
<reference evidence="2" key="1">
    <citation type="journal article" date="2022" name="Int. J. Mol. Sci.">
        <title>Draft Genome of Tanacetum Coccineum: Genomic Comparison of Closely Related Tanacetum-Family Plants.</title>
        <authorList>
            <person name="Yamashiro T."/>
            <person name="Shiraishi A."/>
            <person name="Nakayama K."/>
            <person name="Satake H."/>
        </authorList>
    </citation>
    <scope>NUCLEOTIDE SEQUENCE</scope>
</reference>
<sequence length="342" mass="38779">MGDVNGHNRDLYNLRMVNMKLNPKKCSFGVKEGKFLGYMVTSEGIRANTKKMKAVTDMQSPRTLKEMQSLSGKLAALNRFISRSAERALPFFETLKNITKENKDDYRWTEDAKRAFQEMKKLILELPALTTPGLKETLCVYLAASKDAVSGVLVADRNGKQTPIRYVSRILHEAERNYAPLEKLALCLLYLSRRLRRYFEAHPIKVIIDQPIKKILNKPEVSGKLAKYAIELGDYSITYVPRNAIKGQVLADFINEVPKGTRHLEMCSLADEESLEEWTLYTDGASNSKVVGASLVLIDPTRTEYIYVIRLNLPSTNNEAEYEALLAGLRIAKRMKVRALKV</sequence>
<dbReference type="SUPFAM" id="SSF56672">
    <property type="entry name" value="DNA/RNA polymerases"/>
    <property type="match status" value="1"/>
</dbReference>
<dbReference type="Gene3D" id="3.30.70.270">
    <property type="match status" value="2"/>
</dbReference>
<dbReference type="InterPro" id="IPR041577">
    <property type="entry name" value="RT_RNaseH_2"/>
</dbReference>
<dbReference type="InterPro" id="IPR043502">
    <property type="entry name" value="DNA/RNA_pol_sf"/>
</dbReference>
<feature type="domain" description="RNase H type-1" evidence="1">
    <location>
        <begin position="274"/>
        <end position="342"/>
    </location>
</feature>
<dbReference type="Gene3D" id="3.30.420.10">
    <property type="entry name" value="Ribonuclease H-like superfamily/Ribonuclease H"/>
    <property type="match status" value="1"/>
</dbReference>
<reference evidence="2" key="2">
    <citation type="submission" date="2022-01" db="EMBL/GenBank/DDBJ databases">
        <authorList>
            <person name="Yamashiro T."/>
            <person name="Shiraishi A."/>
            <person name="Satake H."/>
            <person name="Nakayama K."/>
        </authorList>
    </citation>
    <scope>NUCLEOTIDE SEQUENCE</scope>
</reference>
<keyword evidence="2" id="KW-0808">Transferase</keyword>
<proteinExistence type="predicted"/>
<dbReference type="Pfam" id="PF17919">
    <property type="entry name" value="RT_RNaseH_2"/>
    <property type="match status" value="1"/>
</dbReference>
<dbReference type="PROSITE" id="PS50879">
    <property type="entry name" value="RNASE_H_1"/>
    <property type="match status" value="1"/>
</dbReference>
<dbReference type="InterPro" id="IPR012337">
    <property type="entry name" value="RNaseH-like_sf"/>
</dbReference>
<dbReference type="PANTHER" id="PTHR48475">
    <property type="entry name" value="RIBONUCLEASE H"/>
    <property type="match status" value="1"/>
</dbReference>
<evidence type="ECO:0000259" key="1">
    <source>
        <dbReference type="PROSITE" id="PS50879"/>
    </source>
</evidence>
<evidence type="ECO:0000313" key="2">
    <source>
        <dbReference type="EMBL" id="GJS79363.1"/>
    </source>
</evidence>
<protein>
    <submittedName>
        <fullName evidence="2">Reverse transcriptase domain-containing protein</fullName>
    </submittedName>
</protein>
<comment type="caution">
    <text evidence="2">The sequence shown here is derived from an EMBL/GenBank/DDBJ whole genome shotgun (WGS) entry which is preliminary data.</text>
</comment>